<reference evidence="1" key="1">
    <citation type="journal article" date="2021" name="PeerJ">
        <title>Extensive microbial diversity within the chicken gut microbiome revealed by metagenomics and culture.</title>
        <authorList>
            <person name="Gilroy R."/>
            <person name="Ravi A."/>
            <person name="Getino M."/>
            <person name="Pursley I."/>
            <person name="Horton D.L."/>
            <person name="Alikhan N.F."/>
            <person name="Baker D."/>
            <person name="Gharbi K."/>
            <person name="Hall N."/>
            <person name="Watson M."/>
            <person name="Adriaenssens E.M."/>
            <person name="Foster-Nyarko E."/>
            <person name="Jarju S."/>
            <person name="Secka A."/>
            <person name="Antonio M."/>
            <person name="Oren A."/>
            <person name="Chaudhuri R.R."/>
            <person name="La Ragione R."/>
            <person name="Hildebrand F."/>
            <person name="Pallen M.J."/>
        </authorList>
    </citation>
    <scope>NUCLEOTIDE SEQUENCE</scope>
    <source>
        <strain evidence="1">Gambia15-2214</strain>
    </source>
</reference>
<gene>
    <name evidence="1" type="ORF">IAA16_00050</name>
</gene>
<evidence type="ECO:0000313" key="2">
    <source>
        <dbReference type="Proteomes" id="UP000823914"/>
    </source>
</evidence>
<dbReference type="AlphaFoldDB" id="A0A9E2L189"/>
<reference evidence="1" key="2">
    <citation type="submission" date="2021-04" db="EMBL/GenBank/DDBJ databases">
        <authorList>
            <person name="Gilroy R."/>
        </authorList>
    </citation>
    <scope>NUCLEOTIDE SEQUENCE</scope>
    <source>
        <strain evidence="1">Gambia15-2214</strain>
    </source>
</reference>
<dbReference type="EMBL" id="JAHLFV010000001">
    <property type="protein sequence ID" value="MBU3848938.1"/>
    <property type="molecule type" value="Genomic_DNA"/>
</dbReference>
<protein>
    <submittedName>
        <fullName evidence="1">Uncharacterized protein</fullName>
    </submittedName>
</protein>
<sequence length="113" mass="12839">MLYRQKKDTYIRNYDGIGYIRSTGLFTDRVVNESGTVFLTALSRKAQSLDELIEKVLPAFTGADKETLLKDGKDKNEIEQMIKTVIDSGSFETFGLNALKAIAQFVYKKFENK</sequence>
<dbReference type="Proteomes" id="UP000823914">
    <property type="component" value="Unassembled WGS sequence"/>
</dbReference>
<name>A0A9E2L189_9SPIR</name>
<evidence type="ECO:0000313" key="1">
    <source>
        <dbReference type="EMBL" id="MBU3848938.1"/>
    </source>
</evidence>
<organism evidence="1 2">
    <name type="scientific">Candidatus Treponema excrementipullorum</name>
    <dbReference type="NCBI Taxonomy" id="2838768"/>
    <lineage>
        <taxon>Bacteria</taxon>
        <taxon>Pseudomonadati</taxon>
        <taxon>Spirochaetota</taxon>
        <taxon>Spirochaetia</taxon>
        <taxon>Spirochaetales</taxon>
        <taxon>Treponemataceae</taxon>
        <taxon>Treponema</taxon>
    </lineage>
</organism>
<proteinExistence type="predicted"/>
<comment type="caution">
    <text evidence="1">The sequence shown here is derived from an EMBL/GenBank/DDBJ whole genome shotgun (WGS) entry which is preliminary data.</text>
</comment>
<accession>A0A9E2L189</accession>